<sequence>MDLDAFLGVATELLAVPSTADRPEDLRKALDLVLDFVGPGHTVERFESAGKPSALVYPGPTRPRFRVILNGHLDVVPAPPELFRPHRDGDRLHARGAQDMKVSALVQAQVFRELAGVLPYPIGLQLVTDEEIGGRNGTAHQLAQGVAAEFVVIGEHSGLRIVTESKGLVVARLLATGRAAHSAYQWLGDNAVLKLIRSIDAVLARYPVAAEEAWRSTVNVARIETSNTAYNQVPADALGWLDIRYPAADPDFAGRTPAEVAAHLAGLCEPGVEVHVANVDPPHRAEPDSVEVLALQRAAREQGYSGELLRKHGAADARFFHQRGIDAVIFGIGGDGQHGPDEYADVTTIVPYHRALTGFLRALT</sequence>
<reference evidence="4 5" key="1">
    <citation type="submission" date="2019-09" db="EMBL/GenBank/DDBJ databases">
        <title>Goodfellowia gen. nov., a new genus of the Pseudonocardineae related to Actinoalloteichus, containing Goodfellowia coeruleoviolacea gen. nov., comb. nov. gen. nov., comb. nov.</title>
        <authorList>
            <person name="Labeda D."/>
        </authorList>
    </citation>
    <scope>NUCLEOTIDE SEQUENCE [LARGE SCALE GENOMIC DNA]</scope>
    <source>
        <strain evidence="4 5">AN110305</strain>
    </source>
</reference>
<dbReference type="PANTHER" id="PTHR43808:SF31">
    <property type="entry name" value="N-ACETYL-L-CITRULLINE DEACETYLASE"/>
    <property type="match status" value="1"/>
</dbReference>
<dbReference type="Gene3D" id="3.40.630.10">
    <property type="entry name" value="Zn peptidases"/>
    <property type="match status" value="1"/>
</dbReference>
<dbReference type="PANTHER" id="PTHR43808">
    <property type="entry name" value="ACETYLORNITHINE DEACETYLASE"/>
    <property type="match status" value="1"/>
</dbReference>
<dbReference type="InterPro" id="IPR002933">
    <property type="entry name" value="Peptidase_M20"/>
</dbReference>
<dbReference type="SUPFAM" id="SSF53187">
    <property type="entry name" value="Zn-dependent exopeptidases"/>
    <property type="match status" value="1"/>
</dbReference>
<organism evidence="4 5">
    <name type="scientific">Solihabitans fulvus</name>
    <dbReference type="NCBI Taxonomy" id="1892852"/>
    <lineage>
        <taxon>Bacteria</taxon>
        <taxon>Bacillati</taxon>
        <taxon>Actinomycetota</taxon>
        <taxon>Actinomycetes</taxon>
        <taxon>Pseudonocardiales</taxon>
        <taxon>Pseudonocardiaceae</taxon>
        <taxon>Solihabitans</taxon>
    </lineage>
</organism>
<dbReference type="GO" id="GO:0046872">
    <property type="term" value="F:metal ion binding"/>
    <property type="evidence" value="ECO:0007669"/>
    <property type="project" value="UniProtKB-KW"/>
</dbReference>
<dbReference type="EMBL" id="VUOB01000052">
    <property type="protein sequence ID" value="KAA2256391.1"/>
    <property type="molecule type" value="Genomic_DNA"/>
</dbReference>
<evidence type="ECO:0000313" key="5">
    <source>
        <dbReference type="Proteomes" id="UP000323454"/>
    </source>
</evidence>
<keyword evidence="2" id="KW-0378">Hydrolase</keyword>
<dbReference type="Pfam" id="PF01546">
    <property type="entry name" value="Peptidase_M20"/>
    <property type="match status" value="1"/>
</dbReference>
<dbReference type="AlphaFoldDB" id="A0A5B2WXU8"/>
<dbReference type="Pfam" id="PF07687">
    <property type="entry name" value="M20_dimer"/>
    <property type="match status" value="1"/>
</dbReference>
<keyword evidence="5" id="KW-1185">Reference proteome</keyword>
<dbReference type="GO" id="GO:0006526">
    <property type="term" value="P:L-arginine biosynthetic process"/>
    <property type="evidence" value="ECO:0007669"/>
    <property type="project" value="TreeGrafter"/>
</dbReference>
<comment type="caution">
    <text evidence="4">The sequence shown here is derived from an EMBL/GenBank/DDBJ whole genome shotgun (WGS) entry which is preliminary data.</text>
</comment>
<evidence type="ECO:0000259" key="3">
    <source>
        <dbReference type="Pfam" id="PF07687"/>
    </source>
</evidence>
<proteinExistence type="predicted"/>
<dbReference type="Proteomes" id="UP000323454">
    <property type="component" value="Unassembled WGS sequence"/>
</dbReference>
<evidence type="ECO:0000313" key="4">
    <source>
        <dbReference type="EMBL" id="KAA2256391.1"/>
    </source>
</evidence>
<evidence type="ECO:0000256" key="2">
    <source>
        <dbReference type="ARBA" id="ARBA00022801"/>
    </source>
</evidence>
<dbReference type="InterPro" id="IPR036264">
    <property type="entry name" value="Bact_exopeptidase_dim_dom"/>
</dbReference>
<protein>
    <submittedName>
        <fullName evidence="4">M20 family metallopeptidase</fullName>
    </submittedName>
</protein>
<dbReference type="OrthoDB" id="7055905at2"/>
<evidence type="ECO:0000256" key="1">
    <source>
        <dbReference type="ARBA" id="ARBA00022723"/>
    </source>
</evidence>
<keyword evidence="1" id="KW-0479">Metal-binding</keyword>
<dbReference type="InterPro" id="IPR011650">
    <property type="entry name" value="Peptidase_M20_dimer"/>
</dbReference>
<dbReference type="InterPro" id="IPR050072">
    <property type="entry name" value="Peptidase_M20A"/>
</dbReference>
<dbReference type="SUPFAM" id="SSF55031">
    <property type="entry name" value="Bacterial exopeptidase dimerisation domain"/>
    <property type="match status" value="1"/>
</dbReference>
<feature type="domain" description="Peptidase M20 dimerisation" evidence="3">
    <location>
        <begin position="164"/>
        <end position="248"/>
    </location>
</feature>
<gene>
    <name evidence="4" type="ORF">F0L68_26540</name>
</gene>
<accession>A0A5B2WXU8</accession>
<name>A0A5B2WXU8_9PSEU</name>
<dbReference type="Gene3D" id="3.30.70.360">
    <property type="match status" value="1"/>
</dbReference>
<reference evidence="4 5" key="2">
    <citation type="submission" date="2019-09" db="EMBL/GenBank/DDBJ databases">
        <authorList>
            <person name="Jin C."/>
        </authorList>
    </citation>
    <scope>NUCLEOTIDE SEQUENCE [LARGE SCALE GENOMIC DNA]</scope>
    <source>
        <strain evidence="4 5">AN110305</strain>
    </source>
</reference>
<dbReference type="GO" id="GO:0008777">
    <property type="term" value="F:acetylornithine deacetylase activity"/>
    <property type="evidence" value="ECO:0007669"/>
    <property type="project" value="TreeGrafter"/>
</dbReference>